<gene>
    <name evidence="5" type="ORF">DPQ25_12725</name>
</gene>
<evidence type="ECO:0000313" key="5">
    <source>
        <dbReference type="EMBL" id="RAQ22494.1"/>
    </source>
</evidence>
<dbReference type="PIRSF" id="PIRSF006078">
    <property type="entry name" value="GlxK"/>
    <property type="match status" value="1"/>
</dbReference>
<evidence type="ECO:0000256" key="3">
    <source>
        <dbReference type="ARBA" id="ARBA00022777"/>
    </source>
</evidence>
<evidence type="ECO:0000256" key="1">
    <source>
        <dbReference type="ARBA" id="ARBA00006284"/>
    </source>
</evidence>
<evidence type="ECO:0000313" key="6">
    <source>
        <dbReference type="Proteomes" id="UP000249377"/>
    </source>
</evidence>
<evidence type="ECO:0000256" key="2">
    <source>
        <dbReference type="ARBA" id="ARBA00022679"/>
    </source>
</evidence>
<dbReference type="GO" id="GO:0031388">
    <property type="term" value="P:organic acid phosphorylation"/>
    <property type="evidence" value="ECO:0007669"/>
    <property type="project" value="UniProtKB-UniRule"/>
</dbReference>
<dbReference type="Gene3D" id="3.40.50.10350">
    <property type="entry name" value="Glycerate kinase, domain 1"/>
    <property type="match status" value="1"/>
</dbReference>
<dbReference type="PANTHER" id="PTHR21599">
    <property type="entry name" value="GLYCERATE KINASE"/>
    <property type="match status" value="1"/>
</dbReference>
<dbReference type="InterPro" id="IPR018193">
    <property type="entry name" value="Glyc_kinase_flavodox-like_fold"/>
</dbReference>
<dbReference type="RefSeq" id="WP_112333555.1">
    <property type="nucleotide sequence ID" value="NZ_QLYR01000012.1"/>
</dbReference>
<dbReference type="SUPFAM" id="SSF110738">
    <property type="entry name" value="Glycerate kinase I"/>
    <property type="match status" value="1"/>
</dbReference>
<dbReference type="InterPro" id="IPR036129">
    <property type="entry name" value="Glycerate_kinase_sf"/>
</dbReference>
<protein>
    <submittedName>
        <fullName evidence="5">Glycerate kinase</fullName>
    </submittedName>
</protein>
<dbReference type="InterPro" id="IPR018197">
    <property type="entry name" value="Glycerate_kinase_RE-like"/>
</dbReference>
<proteinExistence type="inferred from homology"/>
<keyword evidence="6" id="KW-1185">Reference proteome</keyword>
<reference evidence="5 6" key="1">
    <citation type="submission" date="2018-06" db="EMBL/GenBank/DDBJ databases">
        <title>Noncontiguous genome sequence of Ruminococcaceae bacterium ASD2818.</title>
        <authorList>
            <person name="Chaplin A.V."/>
            <person name="Sokolova S.R."/>
            <person name="Kochetkova T.O."/>
            <person name="Goltsov A.Y."/>
            <person name="Trofimov D.Y."/>
            <person name="Efimov B.A."/>
        </authorList>
    </citation>
    <scope>NUCLEOTIDE SEQUENCE [LARGE SCALE GENOMIC DNA]</scope>
    <source>
        <strain evidence="5 6">ASD2818</strain>
    </source>
</reference>
<name>A0A328UGB5_9FIRM</name>
<keyword evidence="2 4" id="KW-0808">Transferase</keyword>
<dbReference type="PANTHER" id="PTHR21599:SF0">
    <property type="entry name" value="GLYCERATE KINASE"/>
    <property type="match status" value="1"/>
</dbReference>
<dbReference type="Proteomes" id="UP000249377">
    <property type="component" value="Unassembled WGS sequence"/>
</dbReference>
<evidence type="ECO:0000256" key="4">
    <source>
        <dbReference type="PIRNR" id="PIRNR006078"/>
    </source>
</evidence>
<dbReference type="InterPro" id="IPR004381">
    <property type="entry name" value="Glycerate_kinase"/>
</dbReference>
<organism evidence="5 6">
    <name type="scientific">Hydrogeniiclostridium mannosilyticum</name>
    <dbReference type="NCBI Taxonomy" id="2764322"/>
    <lineage>
        <taxon>Bacteria</taxon>
        <taxon>Bacillati</taxon>
        <taxon>Bacillota</taxon>
        <taxon>Clostridia</taxon>
        <taxon>Eubacteriales</taxon>
        <taxon>Acutalibacteraceae</taxon>
        <taxon>Hydrogeniiclostridium</taxon>
    </lineage>
</organism>
<dbReference type="GO" id="GO:0008887">
    <property type="term" value="F:glycerate kinase activity"/>
    <property type="evidence" value="ECO:0007669"/>
    <property type="project" value="UniProtKB-UniRule"/>
</dbReference>
<sequence length="382" mass="38777">MKIILAPDSFKGSLTAAEAACSMERGLRRVLPNLEILKLPVADGGEGTIGAFHQAAGGSFQEVDVTGPVGDRRNARFLVLPNGTAVMEMAEASGIAGLTRHQLDPLHATTFGTGELLRAILDHGCRSIIMGIGGSATNDGGAGMAQALGACFLNAQGRELAPGGAALLELQHIDCTRLDPRLRETSITVACDVTNPLCGEQGASAVYGPQKGATDQDVALLDRALAHYAGVLNREFGIDVATVAGAGAAGGLGAALLAFCNAAIRPGITAVLDVIGFDQALSGAGLILTGEGRIDAQTANGKVPVGVAERAKAHSPGIPVIAIAGGLGEGAEAVFAHGIDAILPIVDEAMPLEQAILQAGTLLEKAAERAFRLLLTGQKLAL</sequence>
<dbReference type="EMBL" id="QLYR01000012">
    <property type="protein sequence ID" value="RAQ22494.1"/>
    <property type="molecule type" value="Genomic_DNA"/>
</dbReference>
<keyword evidence="3 4" id="KW-0418">Kinase</keyword>
<dbReference type="NCBIfam" id="TIGR00045">
    <property type="entry name" value="glycerate kinase"/>
    <property type="match status" value="1"/>
</dbReference>
<comment type="similarity">
    <text evidence="1 4">Belongs to the glycerate kinase type-1 family.</text>
</comment>
<comment type="caution">
    <text evidence="5">The sequence shown here is derived from an EMBL/GenBank/DDBJ whole genome shotgun (WGS) entry which is preliminary data.</text>
</comment>
<dbReference type="AlphaFoldDB" id="A0A328UGB5"/>
<accession>A0A328UGB5</accession>
<dbReference type="Pfam" id="PF02595">
    <property type="entry name" value="Gly_kinase"/>
    <property type="match status" value="1"/>
</dbReference>
<dbReference type="Gene3D" id="3.90.1510.10">
    <property type="entry name" value="Glycerate kinase, domain 2"/>
    <property type="match status" value="1"/>
</dbReference>